<reference evidence="3 4" key="1">
    <citation type="submission" date="2019-07" db="EMBL/GenBank/DDBJ databases">
        <title>Genomic Encyclopedia of Archaeal and Bacterial Type Strains, Phase II (KMG-II): from individual species to whole genera.</title>
        <authorList>
            <person name="Goeker M."/>
        </authorList>
    </citation>
    <scope>NUCLEOTIDE SEQUENCE [LARGE SCALE GENOMIC DNA]</scope>
    <source>
        <strain evidence="3 4">ATCC BAA-1854</strain>
    </source>
</reference>
<sequence>MKSLKLYLIFGGALLLIYIIVQLNQPKIVDWTETLSSNDKIPFGTYILDKRINDIFPGAKIIRYRQPVYNVIAEDSIKGSTYIIICPGANFTKVDFVQLKKYLNQGNDVFIASDYFGTTFEDSLHVKTETYYKLGWGSVDVKFVNPNLDSTKVYKVKKEAGNGFFSKFDTSRAQAIAKNSFHKVNFIKYPIGKGTLYLSANPKFFGNYSLLKSDGAQYAATALSLLKPTHKIILDQYYTQGNGEADSPMRLFLKNPVLQWAYFITLISLAIFVLFEIKRRQRIIPIIEPLANSTLDFINVVGQVYYEKRNNVNIAQKKVLYFLSHLRDEYNVKTNKLDDEFAERLTTKIGLDPTFANELTNYLLYITAQANITDRELIELNKLIEQFYIKSR</sequence>
<evidence type="ECO:0000259" key="2">
    <source>
        <dbReference type="Pfam" id="PF14258"/>
    </source>
</evidence>
<dbReference type="OrthoDB" id="1111222at2"/>
<accession>A0A562U1W3</accession>
<organism evidence="3 4">
    <name type="scientific">Mucilaginibacter frigoritolerans</name>
    <dbReference type="NCBI Taxonomy" id="652788"/>
    <lineage>
        <taxon>Bacteria</taxon>
        <taxon>Pseudomonadati</taxon>
        <taxon>Bacteroidota</taxon>
        <taxon>Sphingobacteriia</taxon>
        <taxon>Sphingobacteriales</taxon>
        <taxon>Sphingobacteriaceae</taxon>
        <taxon>Mucilaginibacter</taxon>
    </lineage>
</organism>
<keyword evidence="1" id="KW-0472">Membrane</keyword>
<evidence type="ECO:0000313" key="3">
    <source>
        <dbReference type="EMBL" id="TWI99832.1"/>
    </source>
</evidence>
<comment type="caution">
    <text evidence="3">The sequence shown here is derived from an EMBL/GenBank/DDBJ whole genome shotgun (WGS) entry which is preliminary data.</text>
</comment>
<dbReference type="AlphaFoldDB" id="A0A562U1W3"/>
<evidence type="ECO:0000256" key="1">
    <source>
        <dbReference type="SAM" id="Phobius"/>
    </source>
</evidence>
<feature type="transmembrane region" description="Helical" evidence="1">
    <location>
        <begin position="257"/>
        <end position="275"/>
    </location>
</feature>
<dbReference type="EMBL" id="VLLI01000006">
    <property type="protein sequence ID" value="TWI99832.1"/>
    <property type="molecule type" value="Genomic_DNA"/>
</dbReference>
<name>A0A562U1W3_9SPHI</name>
<keyword evidence="1" id="KW-1133">Transmembrane helix</keyword>
<protein>
    <submittedName>
        <fullName evidence="3">Uncharacterized protein DUF4350</fullName>
    </submittedName>
</protein>
<dbReference type="RefSeq" id="WP_144912531.1">
    <property type="nucleotide sequence ID" value="NZ_VLLI01000006.1"/>
</dbReference>
<keyword evidence="4" id="KW-1185">Reference proteome</keyword>
<proteinExistence type="predicted"/>
<evidence type="ECO:0000313" key="4">
    <source>
        <dbReference type="Proteomes" id="UP000317010"/>
    </source>
</evidence>
<feature type="domain" description="DUF4350" evidence="2">
    <location>
        <begin position="38"/>
        <end position="221"/>
    </location>
</feature>
<dbReference type="InterPro" id="IPR025646">
    <property type="entry name" value="DUF4350"/>
</dbReference>
<keyword evidence="1" id="KW-0812">Transmembrane</keyword>
<dbReference type="Pfam" id="PF14258">
    <property type="entry name" value="DUF4350"/>
    <property type="match status" value="1"/>
</dbReference>
<gene>
    <name evidence="3" type="ORF">JN11_02247</name>
</gene>
<dbReference type="Proteomes" id="UP000317010">
    <property type="component" value="Unassembled WGS sequence"/>
</dbReference>